<feature type="domain" description="SLH" evidence="3">
    <location>
        <begin position="170"/>
        <end position="234"/>
    </location>
</feature>
<dbReference type="Pfam" id="PF00395">
    <property type="entry name" value="SLH"/>
    <property type="match status" value="1"/>
</dbReference>
<evidence type="ECO:0000313" key="5">
    <source>
        <dbReference type="Proteomes" id="UP000823824"/>
    </source>
</evidence>
<gene>
    <name evidence="4" type="ORF">H9787_07235</name>
</gene>
<accession>A0A9D2LJ38</accession>
<dbReference type="InterPro" id="IPR001119">
    <property type="entry name" value="SLH_dom"/>
</dbReference>
<keyword evidence="2" id="KW-0732">Signal</keyword>
<dbReference type="Proteomes" id="UP000823824">
    <property type="component" value="Unassembled WGS sequence"/>
</dbReference>
<sequence>MTKRRFSALFLTLALLFCSLPAAAAEGDGWLVPKVREAPAFTDMAGVWCEDAVQTVCQTGLMQGRSDGSFGPSGELTGAHIVTICARLYVLLTGGDGVLPEPAEGQEWYDPAYASLSQALDRMGATGSTPTALHAQTLDLLEDIPPADPVHRQTFVSLLVETLQTADVTLPSINQITVVPDFRSPGVLSLYNAGILTGSDQYGSFGGGELLNRGQAAAILARLVDPAQRVTFTPAPFDLCADVLGLEADSQAISIEYDGIAAELSADIVAPALCEHLERQYNRMLVDGPNANDLDLVLRDTIASLEEDVAISRLAAQLGITVTDAELKGTFGAVIPGYLGMTAVAQQWENTCFLLYNKLQDAYEEEYGIEVVAPSPGAPSIGEETLYGDLMDMMEQMTALTAPEIQDLDLDAAQTRLVNSSAYGL</sequence>
<feature type="signal peptide" evidence="2">
    <location>
        <begin position="1"/>
        <end position="24"/>
    </location>
</feature>
<evidence type="ECO:0000256" key="2">
    <source>
        <dbReference type="SAM" id="SignalP"/>
    </source>
</evidence>
<evidence type="ECO:0000256" key="1">
    <source>
        <dbReference type="ARBA" id="ARBA00022737"/>
    </source>
</evidence>
<organism evidence="4 5">
    <name type="scientific">Candidatus Oscillibacter excrementigallinarum</name>
    <dbReference type="NCBI Taxonomy" id="2838716"/>
    <lineage>
        <taxon>Bacteria</taxon>
        <taxon>Bacillati</taxon>
        <taxon>Bacillota</taxon>
        <taxon>Clostridia</taxon>
        <taxon>Eubacteriales</taxon>
        <taxon>Oscillospiraceae</taxon>
        <taxon>Oscillibacter</taxon>
    </lineage>
</organism>
<comment type="caution">
    <text evidence="4">The sequence shown here is derived from an EMBL/GenBank/DDBJ whole genome shotgun (WGS) entry which is preliminary data.</text>
</comment>
<keyword evidence="1" id="KW-0677">Repeat</keyword>
<dbReference type="AlphaFoldDB" id="A0A9D2LJ38"/>
<protein>
    <submittedName>
        <fullName evidence="4">S-layer homology domain-containing protein</fullName>
    </submittedName>
</protein>
<proteinExistence type="predicted"/>
<name>A0A9D2LJ38_9FIRM</name>
<feature type="domain" description="SLH" evidence="3">
    <location>
        <begin position="36"/>
        <end position="99"/>
    </location>
</feature>
<evidence type="ECO:0000313" key="4">
    <source>
        <dbReference type="EMBL" id="HJB13488.1"/>
    </source>
</evidence>
<feature type="chain" id="PRO_5039315451" evidence="2">
    <location>
        <begin position="25"/>
        <end position="425"/>
    </location>
</feature>
<reference evidence="4" key="1">
    <citation type="journal article" date="2021" name="PeerJ">
        <title>Extensive microbial diversity within the chicken gut microbiome revealed by metagenomics and culture.</title>
        <authorList>
            <person name="Gilroy R."/>
            <person name="Ravi A."/>
            <person name="Getino M."/>
            <person name="Pursley I."/>
            <person name="Horton D.L."/>
            <person name="Alikhan N.F."/>
            <person name="Baker D."/>
            <person name="Gharbi K."/>
            <person name="Hall N."/>
            <person name="Watson M."/>
            <person name="Adriaenssens E.M."/>
            <person name="Foster-Nyarko E."/>
            <person name="Jarju S."/>
            <person name="Secka A."/>
            <person name="Antonio M."/>
            <person name="Oren A."/>
            <person name="Chaudhuri R.R."/>
            <person name="La Ragione R."/>
            <person name="Hildebrand F."/>
            <person name="Pallen M.J."/>
        </authorList>
    </citation>
    <scope>NUCLEOTIDE SEQUENCE</scope>
    <source>
        <strain evidence="4">ChiBcec18-1249</strain>
    </source>
</reference>
<evidence type="ECO:0000259" key="3">
    <source>
        <dbReference type="PROSITE" id="PS51272"/>
    </source>
</evidence>
<dbReference type="PROSITE" id="PS51272">
    <property type="entry name" value="SLH"/>
    <property type="match status" value="2"/>
</dbReference>
<dbReference type="EMBL" id="DWZJ01000059">
    <property type="protein sequence ID" value="HJB13488.1"/>
    <property type="molecule type" value="Genomic_DNA"/>
</dbReference>
<reference evidence="4" key="2">
    <citation type="submission" date="2021-04" db="EMBL/GenBank/DDBJ databases">
        <authorList>
            <person name="Gilroy R."/>
        </authorList>
    </citation>
    <scope>NUCLEOTIDE SEQUENCE</scope>
    <source>
        <strain evidence="4">ChiBcec18-1249</strain>
    </source>
</reference>